<dbReference type="Gene3D" id="1.20.1310.10">
    <property type="entry name" value="Cullin Repeats"/>
    <property type="match status" value="1"/>
</dbReference>
<dbReference type="SMART" id="SM00182">
    <property type="entry name" value="CULLIN"/>
    <property type="match status" value="1"/>
</dbReference>
<name>A0A443S694_9ACAR</name>
<dbReference type="InterPro" id="IPR016158">
    <property type="entry name" value="Cullin_homology"/>
</dbReference>
<dbReference type="EMBL" id="NCKV01007198">
    <property type="protein sequence ID" value="RWS23068.1"/>
    <property type="molecule type" value="Genomic_DNA"/>
</dbReference>
<proteinExistence type="inferred from homology"/>
<keyword evidence="2" id="KW-0132">Cell division</keyword>
<dbReference type="InterPro" id="IPR036390">
    <property type="entry name" value="WH_DNA-bd_sf"/>
</dbReference>
<dbReference type="InterPro" id="IPR044554">
    <property type="entry name" value="ANAPC2"/>
</dbReference>
<keyword evidence="9" id="KW-1185">Reference proteome</keyword>
<dbReference type="SUPFAM" id="SSF46785">
    <property type="entry name" value="Winged helix' DNA-binding domain"/>
    <property type="match status" value="1"/>
</dbReference>
<dbReference type="VEuPathDB" id="VectorBase:LDEU008972"/>
<dbReference type="PROSITE" id="PS50069">
    <property type="entry name" value="CULLIN_2"/>
    <property type="match status" value="1"/>
</dbReference>
<evidence type="ECO:0000256" key="4">
    <source>
        <dbReference type="ARBA" id="ARBA00023306"/>
    </source>
</evidence>
<reference evidence="8 9" key="1">
    <citation type="journal article" date="2018" name="Gigascience">
        <title>Genomes of trombidid mites reveal novel predicted allergens and laterally-transferred genes associated with secondary metabolism.</title>
        <authorList>
            <person name="Dong X."/>
            <person name="Chaisiri K."/>
            <person name="Xia D."/>
            <person name="Armstrong S.D."/>
            <person name="Fang Y."/>
            <person name="Donnelly M.J."/>
            <person name="Kadowaki T."/>
            <person name="McGarry J.W."/>
            <person name="Darby A.C."/>
            <person name="Makepeace B.L."/>
        </authorList>
    </citation>
    <scope>NUCLEOTIDE SEQUENCE [LARGE SCALE GENOMIC DNA]</scope>
    <source>
        <strain evidence="8">UoL-UT</strain>
    </source>
</reference>
<keyword evidence="4" id="KW-0131">Cell cycle</keyword>
<dbReference type="SMART" id="SM01013">
    <property type="entry name" value="APC2"/>
    <property type="match status" value="1"/>
</dbReference>
<dbReference type="PANTHER" id="PTHR45957">
    <property type="entry name" value="ANAPHASE-PROMOTING COMPLEX SUBUNIT 2"/>
    <property type="match status" value="1"/>
</dbReference>
<dbReference type="STRING" id="299467.A0A443S694"/>
<evidence type="ECO:0000256" key="3">
    <source>
        <dbReference type="ARBA" id="ARBA00022776"/>
    </source>
</evidence>
<evidence type="ECO:0000256" key="1">
    <source>
        <dbReference type="ARBA" id="ARBA00016068"/>
    </source>
</evidence>
<dbReference type="GO" id="GO:0005680">
    <property type="term" value="C:anaphase-promoting complex"/>
    <property type="evidence" value="ECO:0007669"/>
    <property type="project" value="TreeGrafter"/>
</dbReference>
<feature type="compositionally biased region" description="Acidic residues" evidence="6">
    <location>
        <begin position="1"/>
        <end position="14"/>
    </location>
</feature>
<dbReference type="Gene3D" id="1.10.10.10">
    <property type="entry name" value="Winged helix-like DNA-binding domain superfamily/Winged helix DNA-binding domain"/>
    <property type="match status" value="1"/>
</dbReference>
<accession>A0A443S694</accession>
<dbReference type="GO" id="GO:0051301">
    <property type="term" value="P:cell division"/>
    <property type="evidence" value="ECO:0007669"/>
    <property type="project" value="UniProtKB-KW"/>
</dbReference>
<keyword evidence="3" id="KW-0498">Mitosis</keyword>
<feature type="region of interest" description="Disordered" evidence="6">
    <location>
        <begin position="1"/>
        <end position="33"/>
    </location>
</feature>
<dbReference type="GO" id="GO:0006511">
    <property type="term" value="P:ubiquitin-dependent protein catabolic process"/>
    <property type="evidence" value="ECO:0007669"/>
    <property type="project" value="InterPro"/>
</dbReference>
<dbReference type="Gene3D" id="3.30.230.130">
    <property type="entry name" value="Cullin, Chain C, Domain 2"/>
    <property type="match status" value="1"/>
</dbReference>
<evidence type="ECO:0000256" key="5">
    <source>
        <dbReference type="PROSITE-ProRule" id="PRU00330"/>
    </source>
</evidence>
<dbReference type="InterPro" id="IPR059120">
    <property type="entry name" value="Cullin-like_AB"/>
</dbReference>
<dbReference type="GO" id="GO:0070979">
    <property type="term" value="P:protein K11-linked ubiquitination"/>
    <property type="evidence" value="ECO:0007669"/>
    <property type="project" value="TreeGrafter"/>
</dbReference>
<gene>
    <name evidence="8" type="ORF">B4U80_05333</name>
</gene>
<evidence type="ECO:0000313" key="8">
    <source>
        <dbReference type="EMBL" id="RWS23068.1"/>
    </source>
</evidence>
<dbReference type="InterPro" id="IPR014786">
    <property type="entry name" value="ANAPC2_C"/>
</dbReference>
<dbReference type="Pfam" id="PF26557">
    <property type="entry name" value="Cullin_AB"/>
    <property type="match status" value="1"/>
</dbReference>
<evidence type="ECO:0000313" key="9">
    <source>
        <dbReference type="Proteomes" id="UP000288716"/>
    </source>
</evidence>
<comment type="caution">
    <text evidence="8">The sequence shown here is derived from an EMBL/GenBank/DDBJ whole genome shotgun (WGS) entry which is preliminary data.</text>
</comment>
<dbReference type="InterPro" id="IPR036388">
    <property type="entry name" value="WH-like_DNA-bd_sf"/>
</dbReference>
<dbReference type="InterPro" id="IPR036317">
    <property type="entry name" value="Cullin_homology_sf"/>
</dbReference>
<dbReference type="AlphaFoldDB" id="A0A443S694"/>
<dbReference type="GO" id="GO:0031625">
    <property type="term" value="F:ubiquitin protein ligase binding"/>
    <property type="evidence" value="ECO:0007669"/>
    <property type="project" value="InterPro"/>
</dbReference>
<dbReference type="OrthoDB" id="5581181at2759"/>
<feature type="domain" description="Cullin family profile" evidence="7">
    <location>
        <begin position="44"/>
        <end position="247"/>
    </location>
</feature>
<comment type="similarity">
    <text evidence="5">Belongs to the cullin family.</text>
</comment>
<dbReference type="Proteomes" id="UP000288716">
    <property type="component" value="Unassembled WGS sequence"/>
</dbReference>
<dbReference type="SUPFAM" id="SSF75632">
    <property type="entry name" value="Cullin homology domain"/>
    <property type="match status" value="1"/>
</dbReference>
<organism evidence="8 9">
    <name type="scientific">Leptotrombidium deliense</name>
    <dbReference type="NCBI Taxonomy" id="299467"/>
    <lineage>
        <taxon>Eukaryota</taxon>
        <taxon>Metazoa</taxon>
        <taxon>Ecdysozoa</taxon>
        <taxon>Arthropoda</taxon>
        <taxon>Chelicerata</taxon>
        <taxon>Arachnida</taxon>
        <taxon>Acari</taxon>
        <taxon>Acariformes</taxon>
        <taxon>Trombidiformes</taxon>
        <taxon>Prostigmata</taxon>
        <taxon>Anystina</taxon>
        <taxon>Parasitengona</taxon>
        <taxon>Trombiculoidea</taxon>
        <taxon>Trombiculidae</taxon>
        <taxon>Leptotrombidium</taxon>
    </lineage>
</organism>
<sequence>SVDDASCNSDDEYMADNWQKWEPDPVDAPTAPSASKAIRSSDIVSILVNIYESKDLFVEEYQRLLAQKFLSNFDCNVDIERRNLELLTLRFGESDLHACEVMLQDMTSSKRLDNRINSGEIETHHFKQFPIKCLVLSEQFWPEKLGLPSYDEAAKIKLPAEVDEAVETYTKAFETIKGSRTLFWTPYLGSVELELEFNDRKLSFTVSPIHASIIWQFQEKKSWLISELSQAISVPTQILRRKISFWQNKGILKEVKSDKFVLVEDIADNEESNDNVDKMNVEEYSAYDDDSLEIDLQSSQQRETEEAKFKVYWSFIENMLTNLNSLPLERIHTMLQMFALQNPSSNELSQQSLRQFLDTKVREQKLVLSGGQYRLMNQ</sequence>
<dbReference type="PANTHER" id="PTHR45957:SF1">
    <property type="entry name" value="ANAPHASE-PROMOTING COMPLEX SUBUNIT 2"/>
    <property type="match status" value="1"/>
</dbReference>
<dbReference type="GO" id="GO:0007091">
    <property type="term" value="P:metaphase/anaphase transition of mitotic cell cycle"/>
    <property type="evidence" value="ECO:0007669"/>
    <property type="project" value="TreeGrafter"/>
</dbReference>
<dbReference type="Pfam" id="PF08672">
    <property type="entry name" value="ANAPC2"/>
    <property type="match status" value="1"/>
</dbReference>
<evidence type="ECO:0000259" key="7">
    <source>
        <dbReference type="PROSITE" id="PS50069"/>
    </source>
</evidence>
<protein>
    <recommendedName>
        <fullName evidence="1">Anaphase-promoting complex subunit 2</fullName>
    </recommendedName>
</protein>
<evidence type="ECO:0000256" key="6">
    <source>
        <dbReference type="SAM" id="MobiDB-lite"/>
    </source>
</evidence>
<evidence type="ECO:0000256" key="2">
    <source>
        <dbReference type="ARBA" id="ARBA00022618"/>
    </source>
</evidence>
<feature type="non-terminal residue" evidence="8">
    <location>
        <position position="1"/>
    </location>
</feature>